<evidence type="ECO:0000256" key="1">
    <source>
        <dbReference type="ARBA" id="ARBA00006638"/>
    </source>
</evidence>
<dbReference type="RefSeq" id="WP_377758899.1">
    <property type="nucleotide sequence ID" value="NZ_JBHRXY010000001.1"/>
</dbReference>
<proteinExistence type="inferred from homology"/>
<evidence type="ECO:0000256" key="4">
    <source>
        <dbReference type="ARBA" id="ARBA00023204"/>
    </source>
</evidence>
<name>A0ABV7TZQ7_9RHOB</name>
<keyword evidence="6" id="KW-1185">Reference proteome</keyword>
<dbReference type="Gene3D" id="3.30.390.80">
    <property type="entry name" value="DNA repair protein Rad52/59/22"/>
    <property type="match status" value="1"/>
</dbReference>
<dbReference type="InterPro" id="IPR041247">
    <property type="entry name" value="Rad52_fam"/>
</dbReference>
<gene>
    <name evidence="5" type="ORF">ACFOM8_02230</name>
</gene>
<dbReference type="Proteomes" id="UP001595539">
    <property type="component" value="Unassembled WGS sequence"/>
</dbReference>
<dbReference type="EMBL" id="JBHRXY010000001">
    <property type="protein sequence ID" value="MFC3628258.1"/>
    <property type="molecule type" value="Genomic_DNA"/>
</dbReference>
<accession>A0ABV7TZQ7</accession>
<sequence>MDWQKASVELAKKLDPSAVRQRSQSGQSLSYVEGWFVIAEANRIFGFEGWTRETLDIRCVAERERKIGKAPNQRDGWTVTYTARVRVTVDGVVRDGVGAGHGIGTDLGECHESAIKESETDAMKRALMTFGNPLGLALYDKARENVGVNVDDSAVTEAVDCFAKADTLDAANAIWRDLPADLKADARVIDAAKAAKARNKPQVAA</sequence>
<keyword evidence="2" id="KW-0227">DNA damage</keyword>
<organism evidence="5 6">
    <name type="scientific">Paracoccus angustae</name>
    <dbReference type="NCBI Taxonomy" id="1671480"/>
    <lineage>
        <taxon>Bacteria</taxon>
        <taxon>Pseudomonadati</taxon>
        <taxon>Pseudomonadota</taxon>
        <taxon>Alphaproteobacteria</taxon>
        <taxon>Rhodobacterales</taxon>
        <taxon>Paracoccaceae</taxon>
        <taxon>Paracoccus</taxon>
    </lineage>
</organism>
<dbReference type="PANTHER" id="PTHR12132">
    <property type="entry name" value="DNA REPAIR AND RECOMBINATION PROTEIN RAD52, RAD59"/>
    <property type="match status" value="1"/>
</dbReference>
<comment type="similarity">
    <text evidence="1">Belongs to the RAD52 family.</text>
</comment>
<comment type="caution">
    <text evidence="5">The sequence shown here is derived from an EMBL/GenBank/DDBJ whole genome shotgun (WGS) entry which is preliminary data.</text>
</comment>
<dbReference type="InterPro" id="IPR007232">
    <property type="entry name" value="Rad52_Rad59_Rad22"/>
</dbReference>
<evidence type="ECO:0000256" key="2">
    <source>
        <dbReference type="ARBA" id="ARBA00022763"/>
    </source>
</evidence>
<dbReference type="InterPro" id="IPR042525">
    <property type="entry name" value="Rad52_Rad59_Rad22_sf"/>
</dbReference>
<protein>
    <submittedName>
        <fullName evidence="5">RAD52 family DNA repair protein</fullName>
    </submittedName>
</protein>
<keyword evidence="4" id="KW-0234">DNA repair</keyword>
<reference evidence="6" key="1">
    <citation type="journal article" date="2019" name="Int. J. Syst. Evol. Microbiol.">
        <title>The Global Catalogue of Microorganisms (GCM) 10K type strain sequencing project: providing services to taxonomists for standard genome sequencing and annotation.</title>
        <authorList>
            <consortium name="The Broad Institute Genomics Platform"/>
            <consortium name="The Broad Institute Genome Sequencing Center for Infectious Disease"/>
            <person name="Wu L."/>
            <person name="Ma J."/>
        </authorList>
    </citation>
    <scope>NUCLEOTIDE SEQUENCE [LARGE SCALE GENOMIC DNA]</scope>
    <source>
        <strain evidence="6">KCTC 42473</strain>
    </source>
</reference>
<dbReference type="Pfam" id="PF04098">
    <property type="entry name" value="Rad52_Rad22"/>
    <property type="match status" value="1"/>
</dbReference>
<evidence type="ECO:0000256" key="3">
    <source>
        <dbReference type="ARBA" id="ARBA00023172"/>
    </source>
</evidence>
<evidence type="ECO:0000313" key="5">
    <source>
        <dbReference type="EMBL" id="MFC3628258.1"/>
    </source>
</evidence>
<evidence type="ECO:0000313" key="6">
    <source>
        <dbReference type="Proteomes" id="UP001595539"/>
    </source>
</evidence>
<keyword evidence="3" id="KW-0233">DNA recombination</keyword>
<dbReference type="SUPFAM" id="SSF54768">
    <property type="entry name" value="dsRNA-binding domain-like"/>
    <property type="match status" value="1"/>
</dbReference>
<dbReference type="PANTHER" id="PTHR12132:SF1">
    <property type="entry name" value="DNA REPAIR PROTEIN RAD52 HOMOLOG"/>
    <property type="match status" value="1"/>
</dbReference>